<dbReference type="InterPro" id="IPR036047">
    <property type="entry name" value="F-box-like_dom_sf"/>
</dbReference>
<gene>
    <name evidence="3" type="ORF">MKW98_020296</name>
</gene>
<reference evidence="3" key="1">
    <citation type="submission" date="2022-04" db="EMBL/GenBank/DDBJ databases">
        <title>A functionally conserved STORR gene fusion in Papaver species that diverged 16.8 million years ago.</title>
        <authorList>
            <person name="Catania T."/>
        </authorList>
    </citation>
    <scope>NUCLEOTIDE SEQUENCE</scope>
    <source>
        <strain evidence="3">S-188037</strain>
    </source>
</reference>
<dbReference type="Gene3D" id="1.20.1280.50">
    <property type="match status" value="1"/>
</dbReference>
<dbReference type="Pfam" id="PF12937">
    <property type="entry name" value="F-box-like"/>
    <property type="match status" value="1"/>
</dbReference>
<dbReference type="SUPFAM" id="SSF81383">
    <property type="entry name" value="F-box domain"/>
    <property type="match status" value="1"/>
</dbReference>
<evidence type="ECO:0000259" key="2">
    <source>
        <dbReference type="PROSITE" id="PS50181"/>
    </source>
</evidence>
<dbReference type="SMART" id="SM00256">
    <property type="entry name" value="FBOX"/>
    <property type="match status" value="1"/>
</dbReference>
<evidence type="ECO:0000313" key="4">
    <source>
        <dbReference type="Proteomes" id="UP001202328"/>
    </source>
</evidence>
<evidence type="ECO:0000313" key="3">
    <source>
        <dbReference type="EMBL" id="KAI3953101.1"/>
    </source>
</evidence>
<sequence length="420" mass="47507">MEILAHMLVAEIVTALHLRTALVTPENVQKALPSPWMPRTTQPFNPLSTSWQDTDTTILLLLNNSISPFVISYVAGSTTSKDLWDTLKEIFGSSSSTHVVQLRTKLQNLKLGNCSELCRGEILTVQAPGTQARSFCCVAYILMDYLPKEVKLDILSRLPVASVLDCKLVCKAWRDILQFRADNFFADLHLQNQHGLQLMQQQEQHEQFLDHDCPNSEPMSFFGLDRHAFYYAEYHAGGEVIDDTQPNYQAKRMNLKFPDAVHGFVGSCNGLICLSVKSKYKTIFGDSNGVGMGFRYNDEPSYVCITGNCKLCVIKGFLCVVAECWDTDLWFLEKNEKTWSWRIAFSTECIPIDNTTGCNILTITKRDEILIGSLWEVILYNLKTRTSRVIADNKWLPHSHFNSFVSLNALGESSVMTFLD</sequence>
<dbReference type="PANTHER" id="PTHR31672">
    <property type="entry name" value="BNACNNG10540D PROTEIN"/>
    <property type="match status" value="1"/>
</dbReference>
<dbReference type="InterPro" id="IPR050796">
    <property type="entry name" value="SCF_F-box_component"/>
</dbReference>
<proteinExistence type="predicted"/>
<name>A0AAD4TAZ8_9MAGN</name>
<dbReference type="InterPro" id="IPR001810">
    <property type="entry name" value="F-box_dom"/>
</dbReference>
<dbReference type="Proteomes" id="UP001202328">
    <property type="component" value="Unassembled WGS sequence"/>
</dbReference>
<dbReference type="AlphaFoldDB" id="A0AAD4TAZ8"/>
<keyword evidence="4" id="KW-1185">Reference proteome</keyword>
<protein>
    <recommendedName>
        <fullName evidence="2">F-box domain-containing protein</fullName>
    </recommendedName>
</protein>
<dbReference type="EMBL" id="JAJJMB010002072">
    <property type="protein sequence ID" value="KAI3953101.1"/>
    <property type="molecule type" value="Genomic_DNA"/>
</dbReference>
<feature type="chain" id="PRO_5042086896" description="F-box domain-containing protein" evidence="1">
    <location>
        <begin position="16"/>
        <end position="420"/>
    </location>
</feature>
<feature type="domain" description="F-box" evidence="2">
    <location>
        <begin position="140"/>
        <end position="188"/>
    </location>
</feature>
<feature type="signal peptide" evidence="1">
    <location>
        <begin position="1"/>
        <end position="15"/>
    </location>
</feature>
<comment type="caution">
    <text evidence="3">The sequence shown here is derived from an EMBL/GenBank/DDBJ whole genome shotgun (WGS) entry which is preliminary data.</text>
</comment>
<dbReference type="PROSITE" id="PS50181">
    <property type="entry name" value="FBOX"/>
    <property type="match status" value="1"/>
</dbReference>
<organism evidence="3 4">
    <name type="scientific">Papaver atlanticum</name>
    <dbReference type="NCBI Taxonomy" id="357466"/>
    <lineage>
        <taxon>Eukaryota</taxon>
        <taxon>Viridiplantae</taxon>
        <taxon>Streptophyta</taxon>
        <taxon>Embryophyta</taxon>
        <taxon>Tracheophyta</taxon>
        <taxon>Spermatophyta</taxon>
        <taxon>Magnoliopsida</taxon>
        <taxon>Ranunculales</taxon>
        <taxon>Papaveraceae</taxon>
        <taxon>Papaveroideae</taxon>
        <taxon>Papaver</taxon>
    </lineage>
</organism>
<accession>A0AAD4TAZ8</accession>
<dbReference type="PANTHER" id="PTHR31672:SF13">
    <property type="entry name" value="F-BOX PROTEIN CPR30-LIKE"/>
    <property type="match status" value="1"/>
</dbReference>
<keyword evidence="1" id="KW-0732">Signal</keyword>
<evidence type="ECO:0000256" key="1">
    <source>
        <dbReference type="SAM" id="SignalP"/>
    </source>
</evidence>